<proteinExistence type="predicted"/>
<reference evidence="1 2" key="1">
    <citation type="journal article" date="2016" name="Nat. Commun.">
        <title>Thousands of microbial genomes shed light on interconnected biogeochemical processes in an aquifer system.</title>
        <authorList>
            <person name="Anantharaman K."/>
            <person name="Brown C.T."/>
            <person name="Hug L.A."/>
            <person name="Sharon I."/>
            <person name="Castelle C.J."/>
            <person name="Probst A.J."/>
            <person name="Thomas B.C."/>
            <person name="Singh A."/>
            <person name="Wilkins M.J."/>
            <person name="Karaoz U."/>
            <person name="Brodie E.L."/>
            <person name="Williams K.H."/>
            <person name="Hubbard S.S."/>
            <person name="Banfield J.F."/>
        </authorList>
    </citation>
    <scope>NUCLEOTIDE SEQUENCE [LARGE SCALE GENOMIC DNA]</scope>
</reference>
<dbReference type="EMBL" id="MFBD01000013">
    <property type="protein sequence ID" value="OGD89065.1"/>
    <property type="molecule type" value="Genomic_DNA"/>
</dbReference>
<dbReference type="Proteomes" id="UP000177369">
    <property type="component" value="Unassembled WGS sequence"/>
</dbReference>
<sequence length="60" mass="6717">MLINQGIIAELVENLSALNLKENVVITNQPFVILNLFALSEIEGVQDLKSDSETLRLRHV</sequence>
<protein>
    <submittedName>
        <fullName evidence="1">Uncharacterized protein</fullName>
    </submittedName>
</protein>
<dbReference type="AlphaFoldDB" id="A0A1F5GB53"/>
<evidence type="ECO:0000313" key="2">
    <source>
        <dbReference type="Proteomes" id="UP000177369"/>
    </source>
</evidence>
<evidence type="ECO:0000313" key="1">
    <source>
        <dbReference type="EMBL" id="OGD89065.1"/>
    </source>
</evidence>
<gene>
    <name evidence="1" type="ORF">A3D04_00850</name>
</gene>
<name>A0A1F5GB53_9BACT</name>
<comment type="caution">
    <text evidence="1">The sequence shown here is derived from an EMBL/GenBank/DDBJ whole genome shotgun (WGS) entry which is preliminary data.</text>
</comment>
<organism evidence="1 2">
    <name type="scientific">Candidatus Curtissbacteria bacterium RIFCSPHIGHO2_02_FULL_40_16b</name>
    <dbReference type="NCBI Taxonomy" id="1797714"/>
    <lineage>
        <taxon>Bacteria</taxon>
        <taxon>Candidatus Curtissiibacteriota</taxon>
    </lineage>
</organism>
<accession>A0A1F5GB53</accession>